<feature type="domain" description="Amine oxidase" evidence="1">
    <location>
        <begin position="245"/>
        <end position="506"/>
    </location>
</feature>
<dbReference type="Gene3D" id="1.10.3110.10">
    <property type="entry name" value="protoporphyrinogen ix oxidase, domain 3"/>
    <property type="match status" value="1"/>
</dbReference>
<dbReference type="InterPro" id="IPR036188">
    <property type="entry name" value="FAD/NAD-bd_sf"/>
</dbReference>
<sequence>MLQPVQKADVVVVGAGVAGLSAALRLTAAGVSTAVLEAAPFVGGRMSTEKVDGFRLDRIGQLLFTSYPELCTTPGLDGLVLRPFAPGVLVHGAGRRHHAGGPEGVLGGAREACEAHEGEREGADGGTAAVDRGRWKVPAAASGLGGALATVAPPAPPVFPAQPTRPAAVARTRAGAVAAIRMTGLRARRPRLGRLRPRPGWHTPVPPAGSGPLVGAGDRARLASALAGIAAAPVERLLGRAGMPAAEALTARGVPASAVDGFLRPLLAALLCDPELSGSSRCADLALRAWATGRLCVPEGGAEVLPELLARALPPGTVHTGVRVTSVSTTSVTTAEHGEFGCRAVLLATDARTAAELLPGLRVPDFHQVTVVHHTTTQAPDTGAFLLLDAERGGPVAHTAVVSQVDPTRAPAGRALISSTLLGTPPEDVDGAARDHLARLYGVSTRAWETLAVHRTVEAVPVMRPSNGLRRSVRLLAGLYVCGDHRDTGTVQGALHSGHRASAAILRDLRTGTGVRRGEPVPRPRAA</sequence>
<comment type="caution">
    <text evidence="2">The sequence shown here is derived from an EMBL/GenBank/DDBJ whole genome shotgun (WGS) entry which is preliminary data.</text>
</comment>
<dbReference type="Proteomes" id="UP001550850">
    <property type="component" value="Unassembled WGS sequence"/>
</dbReference>
<dbReference type="PANTHER" id="PTHR42841">
    <property type="entry name" value="AMINE OXIDASE"/>
    <property type="match status" value="1"/>
</dbReference>
<dbReference type="Gene3D" id="3.50.50.60">
    <property type="entry name" value="FAD/NAD(P)-binding domain"/>
    <property type="match status" value="2"/>
</dbReference>
<keyword evidence="3" id="KW-1185">Reference proteome</keyword>
<evidence type="ECO:0000259" key="1">
    <source>
        <dbReference type="Pfam" id="PF01593"/>
    </source>
</evidence>
<evidence type="ECO:0000313" key="2">
    <source>
        <dbReference type="EMBL" id="MEU3553213.1"/>
    </source>
</evidence>
<name>A0ABV2YBV2_9ACTN</name>
<dbReference type="Gene3D" id="3.90.660.20">
    <property type="entry name" value="Protoporphyrinogen oxidase, mitochondrial, domain 2"/>
    <property type="match status" value="1"/>
</dbReference>
<proteinExistence type="predicted"/>
<accession>A0ABV2YBV2</accession>
<dbReference type="Pfam" id="PF01593">
    <property type="entry name" value="Amino_oxidase"/>
    <property type="match status" value="1"/>
</dbReference>
<dbReference type="Pfam" id="PF13450">
    <property type="entry name" value="NAD_binding_8"/>
    <property type="match status" value="1"/>
</dbReference>
<organism evidence="2 3">
    <name type="scientific">Streptomyces fragilis</name>
    <dbReference type="NCBI Taxonomy" id="67301"/>
    <lineage>
        <taxon>Bacteria</taxon>
        <taxon>Bacillati</taxon>
        <taxon>Actinomycetota</taxon>
        <taxon>Actinomycetes</taxon>
        <taxon>Kitasatosporales</taxon>
        <taxon>Streptomycetaceae</taxon>
        <taxon>Streptomyces</taxon>
    </lineage>
</organism>
<dbReference type="SUPFAM" id="SSF51905">
    <property type="entry name" value="FAD/NAD(P)-binding domain"/>
    <property type="match status" value="1"/>
</dbReference>
<gene>
    <name evidence="2" type="ORF">AB0E65_03075</name>
</gene>
<reference evidence="2 3" key="1">
    <citation type="submission" date="2024-06" db="EMBL/GenBank/DDBJ databases">
        <title>The Natural Products Discovery Center: Release of the First 8490 Sequenced Strains for Exploring Actinobacteria Biosynthetic Diversity.</title>
        <authorList>
            <person name="Kalkreuter E."/>
            <person name="Kautsar S.A."/>
            <person name="Yang D."/>
            <person name="Bader C.D."/>
            <person name="Teijaro C.N."/>
            <person name="Fluegel L."/>
            <person name="Davis C.M."/>
            <person name="Simpson J.R."/>
            <person name="Lauterbach L."/>
            <person name="Steele A.D."/>
            <person name="Gui C."/>
            <person name="Meng S."/>
            <person name="Li G."/>
            <person name="Viehrig K."/>
            <person name="Ye F."/>
            <person name="Su P."/>
            <person name="Kiefer A.F."/>
            <person name="Nichols A."/>
            <person name="Cepeda A.J."/>
            <person name="Yan W."/>
            <person name="Fan B."/>
            <person name="Jiang Y."/>
            <person name="Adhikari A."/>
            <person name="Zheng C.-J."/>
            <person name="Schuster L."/>
            <person name="Cowan T.M."/>
            <person name="Smanski M.J."/>
            <person name="Chevrette M.G."/>
            <person name="De Carvalho L.P.S."/>
            <person name="Shen B."/>
        </authorList>
    </citation>
    <scope>NUCLEOTIDE SEQUENCE [LARGE SCALE GENOMIC DNA]</scope>
    <source>
        <strain evidence="2 3">NPDC038104</strain>
    </source>
</reference>
<protein>
    <submittedName>
        <fullName evidence="2">FAD-dependent oxidoreductase</fullName>
    </submittedName>
</protein>
<dbReference type="EMBL" id="JBEZUR010000002">
    <property type="protein sequence ID" value="MEU3553213.1"/>
    <property type="molecule type" value="Genomic_DNA"/>
</dbReference>
<dbReference type="InterPro" id="IPR002937">
    <property type="entry name" value="Amino_oxidase"/>
</dbReference>
<evidence type="ECO:0000313" key="3">
    <source>
        <dbReference type="Proteomes" id="UP001550850"/>
    </source>
</evidence>
<dbReference type="RefSeq" id="WP_108953768.1">
    <property type="nucleotide sequence ID" value="NZ_BEVZ01000003.1"/>
</dbReference>